<sequence>MQGSERRICRPRRAEITLSSRKTVDRFTTVFHFTVGNSFENLTPAADKIFNSAIAMISIK</sequence>
<name>A0ABU9WQY8_9BURK</name>
<proteinExistence type="predicted"/>
<dbReference type="EMBL" id="JBCPYA010000018">
    <property type="protein sequence ID" value="MEN2474499.1"/>
    <property type="molecule type" value="Genomic_DNA"/>
</dbReference>
<comment type="caution">
    <text evidence="1">The sequence shown here is derived from an EMBL/GenBank/DDBJ whole genome shotgun (WGS) entry which is preliminary data.</text>
</comment>
<dbReference type="Proteomes" id="UP001466933">
    <property type="component" value="Unassembled WGS sequence"/>
</dbReference>
<evidence type="ECO:0000313" key="2">
    <source>
        <dbReference type="Proteomes" id="UP001466933"/>
    </source>
</evidence>
<keyword evidence="2" id="KW-1185">Reference proteome</keyword>
<evidence type="ECO:0000313" key="1">
    <source>
        <dbReference type="EMBL" id="MEN2474499.1"/>
    </source>
</evidence>
<protein>
    <submittedName>
        <fullName evidence="1">Uncharacterized protein</fullName>
    </submittedName>
</protein>
<dbReference type="RefSeq" id="WP_129515873.1">
    <property type="nucleotide sequence ID" value="NZ_JBCPYA010000018.1"/>
</dbReference>
<organism evidence="1 2">
    <name type="scientific">Burkholderia theae</name>
    <dbReference type="NCBI Taxonomy" id="3143496"/>
    <lineage>
        <taxon>Bacteria</taxon>
        <taxon>Pseudomonadati</taxon>
        <taxon>Pseudomonadota</taxon>
        <taxon>Betaproteobacteria</taxon>
        <taxon>Burkholderiales</taxon>
        <taxon>Burkholderiaceae</taxon>
        <taxon>Burkholderia</taxon>
    </lineage>
</organism>
<reference evidence="1 2" key="1">
    <citation type="submission" date="2024-05" db="EMBL/GenBank/DDBJ databases">
        <title>Burkholderia sp. Nov. a novel bacteria isolated from rhizosphere soil of Camellia sinensis.</title>
        <authorList>
            <person name="Dong Y."/>
        </authorList>
    </citation>
    <scope>NUCLEOTIDE SEQUENCE [LARGE SCALE GENOMIC DNA]</scope>
    <source>
        <strain evidence="1 2">GS2Y</strain>
    </source>
</reference>
<gene>
    <name evidence="1" type="ORF">VOI36_31785</name>
</gene>
<accession>A0ABU9WQY8</accession>